<evidence type="ECO:0000313" key="1">
    <source>
        <dbReference type="EMBL" id="AST56942.1"/>
    </source>
</evidence>
<dbReference type="EMBL" id="CP016893">
    <property type="protein sequence ID" value="AST56942.1"/>
    <property type="molecule type" value="Genomic_DNA"/>
</dbReference>
<organism evidence="1 2">
    <name type="scientific">Thermoanaerobacterium thermosaccharolyticum</name>
    <name type="common">Clostridium thermosaccharolyticum</name>
    <dbReference type="NCBI Taxonomy" id="1517"/>
    <lineage>
        <taxon>Bacteria</taxon>
        <taxon>Bacillati</taxon>
        <taxon>Bacillota</taxon>
        <taxon>Clostridia</taxon>
        <taxon>Thermoanaerobacterales</taxon>
        <taxon>Thermoanaerobacteraceae</taxon>
        <taxon>Thermoanaerobacterium</taxon>
    </lineage>
</organism>
<name>A0A223HWX6_THETR</name>
<accession>A0A223HWX6</accession>
<protein>
    <submittedName>
        <fullName evidence="1">RING-H2 finger protein ATL16-like</fullName>
    </submittedName>
</protein>
<proteinExistence type="predicted"/>
<gene>
    <name evidence="1" type="ORF">Thert_00794</name>
</gene>
<sequence length="42" mass="5245">MPFHADLYADVVPHYYDENWITQQAEYNYRMGDRITEEYGWR</sequence>
<dbReference type="RefSeq" id="WP_257789821.1">
    <property type="nucleotide sequence ID" value="NZ_CP016893.1"/>
</dbReference>
<evidence type="ECO:0000313" key="2">
    <source>
        <dbReference type="Proteomes" id="UP000214975"/>
    </source>
</evidence>
<reference evidence="1 2" key="1">
    <citation type="submission" date="2016-08" db="EMBL/GenBank/DDBJ databases">
        <title>A novel genetic cassette of butanologenic Thermoanaerobacterium thermosaccharolyticum that directly convert cellulose to butanol.</title>
        <authorList>
            <person name="Li T."/>
            <person name="He J."/>
        </authorList>
    </citation>
    <scope>NUCLEOTIDE SEQUENCE [LARGE SCALE GENOMIC DNA]</scope>
    <source>
        <strain evidence="1 2">TG57</strain>
    </source>
</reference>
<dbReference type="Proteomes" id="UP000214975">
    <property type="component" value="Chromosome"/>
</dbReference>
<dbReference type="AlphaFoldDB" id="A0A223HWX6"/>